<evidence type="ECO:0000313" key="4">
    <source>
        <dbReference type="Proteomes" id="UP000229740"/>
    </source>
</evidence>
<proteinExistence type="predicted"/>
<feature type="transmembrane region" description="Helical" evidence="1">
    <location>
        <begin position="160"/>
        <end position="181"/>
    </location>
</feature>
<comment type="caution">
    <text evidence="3">The sequence shown here is derived from an EMBL/GenBank/DDBJ whole genome shotgun (WGS) entry which is preliminary data.</text>
</comment>
<dbReference type="AlphaFoldDB" id="A0A2G6ED56"/>
<dbReference type="EMBL" id="PDPS01000010">
    <property type="protein sequence ID" value="PID60039.1"/>
    <property type="molecule type" value="Genomic_DNA"/>
</dbReference>
<evidence type="ECO:0000256" key="1">
    <source>
        <dbReference type="SAM" id="Phobius"/>
    </source>
</evidence>
<keyword evidence="1" id="KW-0472">Membrane</keyword>
<name>A0A2G6ED56_9BACT</name>
<feature type="transmembrane region" description="Helical" evidence="1">
    <location>
        <begin position="23"/>
        <end position="43"/>
    </location>
</feature>
<keyword evidence="1" id="KW-1133">Transmembrane helix</keyword>
<evidence type="ECO:0000259" key="2">
    <source>
        <dbReference type="Pfam" id="PF13548"/>
    </source>
</evidence>
<keyword evidence="1" id="KW-0812">Transmembrane</keyword>
<evidence type="ECO:0000313" key="3">
    <source>
        <dbReference type="EMBL" id="PID60039.1"/>
    </source>
</evidence>
<protein>
    <recommendedName>
        <fullName evidence="2">DUF4126 domain-containing protein</fullName>
    </recommendedName>
</protein>
<feature type="domain" description="DUF4126" evidence="2">
    <location>
        <begin position="12"/>
        <end position="182"/>
    </location>
</feature>
<feature type="transmembrane region" description="Helical" evidence="1">
    <location>
        <begin position="50"/>
        <end position="69"/>
    </location>
</feature>
<accession>A0A2G6ED56</accession>
<reference evidence="3 4" key="1">
    <citation type="submission" date="2017-10" db="EMBL/GenBank/DDBJ databases">
        <title>Novel microbial diversity and functional potential in the marine mammal oral microbiome.</title>
        <authorList>
            <person name="Dudek N.K."/>
            <person name="Sun C.L."/>
            <person name="Burstein D."/>
            <person name="Kantor R.S."/>
            <person name="Aliaga Goltsman D.S."/>
            <person name="Bik E.M."/>
            <person name="Thomas B.C."/>
            <person name="Banfield J.F."/>
            <person name="Relman D.A."/>
        </authorList>
    </citation>
    <scope>NUCLEOTIDE SEQUENCE [LARGE SCALE GENOMIC DNA]</scope>
    <source>
        <strain evidence="3">DOLZORAL124_49_17</strain>
    </source>
</reference>
<organism evidence="3 4">
    <name type="scientific">candidate division KSB3 bacterium</name>
    <dbReference type="NCBI Taxonomy" id="2044937"/>
    <lineage>
        <taxon>Bacteria</taxon>
        <taxon>candidate division KSB3</taxon>
    </lineage>
</organism>
<dbReference type="InterPro" id="IPR025196">
    <property type="entry name" value="DUF4126"/>
</dbReference>
<gene>
    <name evidence="3" type="ORF">CSB45_00685</name>
</gene>
<dbReference type="Proteomes" id="UP000229740">
    <property type="component" value="Unassembled WGS sequence"/>
</dbReference>
<dbReference type="Pfam" id="PF13548">
    <property type="entry name" value="DUF4126"/>
    <property type="match status" value="1"/>
</dbReference>
<sequence length="211" mass="22333">MKDYNQLIQTLSLAMGASWAGGINLYATIVMLGGLGMVGAIRLPDGLQMLTHPAVIGAAAIMYIVEFFADKIPVVDNTWDAVHTFIRIPLSALLAAGAVGDVSPALSIAAGLLGGGIAASTHSAKAGTRMLLNVSPEPFTNIAASLTEDVAVVAGLWTALHYPLIFILLFIIFLLLLLWLLPNIWRGVKKIVDMFRRFFGGRPSTSDAGSS</sequence>